<dbReference type="RefSeq" id="WP_098783324.1">
    <property type="nucleotide sequence ID" value="NZ_NULI01000138.1"/>
</dbReference>
<reference evidence="1 2" key="1">
    <citation type="submission" date="2017-09" db="EMBL/GenBank/DDBJ databases">
        <title>Large-scale bioinformatics analysis of Bacillus genomes uncovers conserved roles of natural products in bacterial physiology.</title>
        <authorList>
            <consortium name="Agbiome Team Llc"/>
            <person name="Bleich R.M."/>
            <person name="Grubbs K.J."/>
            <person name="Santa Maria K.C."/>
            <person name="Allen S.E."/>
            <person name="Farag S."/>
            <person name="Shank E.A."/>
            <person name="Bowers A."/>
        </authorList>
    </citation>
    <scope>NUCLEOTIDE SEQUENCE [LARGE SCALE GENOMIC DNA]</scope>
    <source>
        <strain evidence="1 2">AFS041711</strain>
    </source>
</reference>
<evidence type="ECO:0000313" key="2">
    <source>
        <dbReference type="Proteomes" id="UP000224203"/>
    </source>
</evidence>
<accession>A0A9X7GU29</accession>
<name>A0A9X7GU29_BACCE</name>
<comment type="caution">
    <text evidence="1">The sequence shown here is derived from an EMBL/GenBank/DDBJ whole genome shotgun (WGS) entry which is preliminary data.</text>
</comment>
<dbReference type="EMBL" id="NULI01000138">
    <property type="protein sequence ID" value="PGS74158.1"/>
    <property type="molecule type" value="Genomic_DNA"/>
</dbReference>
<gene>
    <name evidence="1" type="ORF">COC69_23335</name>
</gene>
<organism evidence="1 2">
    <name type="scientific">Bacillus cereus</name>
    <dbReference type="NCBI Taxonomy" id="1396"/>
    <lineage>
        <taxon>Bacteria</taxon>
        <taxon>Bacillati</taxon>
        <taxon>Bacillota</taxon>
        <taxon>Bacilli</taxon>
        <taxon>Bacillales</taxon>
        <taxon>Bacillaceae</taxon>
        <taxon>Bacillus</taxon>
        <taxon>Bacillus cereus group</taxon>
    </lineage>
</organism>
<sequence>MSNIPYVIHIGGNVYLDSNGSIIQDPPQDIPVYDAPFELPVDPKMVRDALKEVKDVLKDINKNRNEYHEDVVEIFNTLSIPLDLLDVLDAVGKIAGHLSTVGSVISIAVDLAKLFGFLKEGPSSLELLVDKRFKNVEKANYSVQDTLMQLLKEGFKDSGLFAADANIYLNQLKGTNPTKLELESDRNRLYNSHTVHISKISLLLGLGTWFSMFNQYDHTTVFGKLIGVLYTMPDGPKGAPVQVTMPKQNENYFDHRLMAPMVSKVIEDYLFGIRAIAPEYRSTIDFRDNIKDLARQISTLAQAIRKFVLTRTIYTPYHFSSAVLRADEVTFDSYDWVKGIYKGLRVSPYCRRWPVGALDIRYHDNKFFGNFPISLGIYISPEEIKDFGYKPTKGLMNAQWIPPAILEELTAPPGINFDKKLFIIKNPEECAQAANKQSESDYAKLLAVSGYYELLRLETLLRHESTEPVQSQTVYCKKPGLWRNSLPSNNVTVKSKNIIGTGIIKASAVQEPQEFFASASIKTQSIKRARPVRYKVKLRTLSSIQSGSWTDPEYTQFQWAQYESDTEDSGFKKLKLELNNAKLLDEFTLISDWTSSPRDKSIYQQGTAELTTDTFDWWIPVKSKSVSPHSPIEDIEISKKMLVHSSFSPIDIDVMPPIRFNKLGGQDWEGEKRDLKKQKVKIDYTLKWTEDRLTVNIQNNPEYRNFVVFLVIEEELIGSGQVLHTAVPIPINGLLTYVPQKFFDDEIKAIKNAIQIIIKYSKRYYVERTPNPIDPIIGWLRPEDNFAINFDSINRFVNLAEKYNPELLKEILSSYEENH</sequence>
<protein>
    <submittedName>
        <fullName evidence="1">Uncharacterized protein</fullName>
    </submittedName>
</protein>
<evidence type="ECO:0000313" key="1">
    <source>
        <dbReference type="EMBL" id="PGS74158.1"/>
    </source>
</evidence>
<dbReference type="AlphaFoldDB" id="A0A9X7GU29"/>
<proteinExistence type="predicted"/>
<dbReference type="Proteomes" id="UP000224203">
    <property type="component" value="Unassembled WGS sequence"/>
</dbReference>